<dbReference type="EMBL" id="CAJNOC010000138">
    <property type="protein sequence ID" value="CAF0718404.1"/>
    <property type="molecule type" value="Genomic_DNA"/>
</dbReference>
<reference evidence="1" key="1">
    <citation type="submission" date="2021-02" db="EMBL/GenBank/DDBJ databases">
        <authorList>
            <person name="Nowell W R."/>
        </authorList>
    </citation>
    <scope>NUCLEOTIDE SEQUENCE</scope>
    <source>
        <strain evidence="1">Ploen Becks lab</strain>
    </source>
</reference>
<organism evidence="1 2">
    <name type="scientific">Brachionus calyciflorus</name>
    <dbReference type="NCBI Taxonomy" id="104777"/>
    <lineage>
        <taxon>Eukaryota</taxon>
        <taxon>Metazoa</taxon>
        <taxon>Spiralia</taxon>
        <taxon>Gnathifera</taxon>
        <taxon>Rotifera</taxon>
        <taxon>Eurotatoria</taxon>
        <taxon>Monogononta</taxon>
        <taxon>Pseudotrocha</taxon>
        <taxon>Ploima</taxon>
        <taxon>Brachionidae</taxon>
        <taxon>Brachionus</taxon>
    </lineage>
</organism>
<dbReference type="AlphaFoldDB" id="A0A813MCR8"/>
<dbReference type="OrthoDB" id="9995764at2759"/>
<dbReference type="PANTHER" id="PTHR14553">
    <property type="entry name" value="UNCHARACTERIZED PROTEIN C1ORF50"/>
    <property type="match status" value="1"/>
</dbReference>
<comment type="caution">
    <text evidence="1">The sequence shown here is derived from an EMBL/GenBank/DDBJ whole genome shotgun (WGS) entry which is preliminary data.</text>
</comment>
<keyword evidence="2" id="KW-1185">Reference proteome</keyword>
<gene>
    <name evidence="1" type="ORF">OXX778_LOCUS1948</name>
</gene>
<protein>
    <submittedName>
        <fullName evidence="1">Uncharacterized protein</fullName>
    </submittedName>
</protein>
<evidence type="ECO:0000313" key="1">
    <source>
        <dbReference type="EMBL" id="CAF0718404.1"/>
    </source>
</evidence>
<dbReference type="InterPro" id="IPR019534">
    <property type="entry name" value="DUF2452"/>
</dbReference>
<dbReference type="Pfam" id="PF10504">
    <property type="entry name" value="DUF2452"/>
    <property type="match status" value="1"/>
</dbReference>
<proteinExistence type="predicted"/>
<dbReference type="Proteomes" id="UP000663879">
    <property type="component" value="Unassembled WGS sequence"/>
</dbReference>
<sequence length="155" mass="17958">MSKLEENSMPSKVSSKFETVLRNQLDLFDRNSSTLEDHQIVGRAESQIRVISDQIKFLKKQTIKILRNGVIENELLQTDCKVAKVGGSIYYHYKRVDGSKFLTILSPKDWGKEFPFDFLGAYKLDYDNTWVPYEENKIDKQSNLDGSIQAIRDIF</sequence>
<accession>A0A813MCR8</accession>
<evidence type="ECO:0000313" key="2">
    <source>
        <dbReference type="Proteomes" id="UP000663879"/>
    </source>
</evidence>
<dbReference type="PANTHER" id="PTHR14553:SF1">
    <property type="entry name" value="SIMILAR TO CHROMOSOME 1 OPEN READING FRAME 50"/>
    <property type="match status" value="1"/>
</dbReference>
<name>A0A813MCR8_9BILA</name>